<dbReference type="InterPro" id="IPR036890">
    <property type="entry name" value="HATPase_C_sf"/>
</dbReference>
<dbReference type="GO" id="GO:0005886">
    <property type="term" value="C:plasma membrane"/>
    <property type="evidence" value="ECO:0007669"/>
    <property type="project" value="UniProtKB-ARBA"/>
</dbReference>
<dbReference type="Pfam" id="PF01590">
    <property type="entry name" value="GAF"/>
    <property type="match status" value="2"/>
</dbReference>
<dbReference type="PANTHER" id="PTHR43304">
    <property type="entry name" value="PHYTOCHROME-LIKE PROTEIN CPH1"/>
    <property type="match status" value="1"/>
</dbReference>
<dbReference type="STRING" id="1874317.BKP64_16565"/>
<dbReference type="PANTHER" id="PTHR43304:SF1">
    <property type="entry name" value="PAC DOMAIN-CONTAINING PROTEIN"/>
    <property type="match status" value="1"/>
</dbReference>
<dbReference type="SMART" id="SM00388">
    <property type="entry name" value="HisKA"/>
    <property type="match status" value="1"/>
</dbReference>
<dbReference type="InterPro" id="IPR052162">
    <property type="entry name" value="Sensor_kinase/Photoreceptor"/>
</dbReference>
<evidence type="ECO:0000313" key="10">
    <source>
        <dbReference type="EMBL" id="AOY89655.1"/>
    </source>
</evidence>
<keyword evidence="6" id="KW-0902">Two-component regulatory system</keyword>
<dbReference type="Pfam" id="PF02518">
    <property type="entry name" value="HATPase_c"/>
    <property type="match status" value="1"/>
</dbReference>
<organism evidence="10 11">
    <name type="scientific">Marinobacter salinus</name>
    <dbReference type="NCBI Taxonomy" id="1874317"/>
    <lineage>
        <taxon>Bacteria</taxon>
        <taxon>Pseudomonadati</taxon>
        <taxon>Pseudomonadota</taxon>
        <taxon>Gammaproteobacteria</taxon>
        <taxon>Pseudomonadales</taxon>
        <taxon>Marinobacteraceae</taxon>
        <taxon>Marinobacter</taxon>
    </lineage>
</organism>
<name>A0A1D9GQ50_9GAMM</name>
<dbReference type="Pfam" id="PF08447">
    <property type="entry name" value="PAS_3"/>
    <property type="match status" value="2"/>
</dbReference>
<dbReference type="InterPro" id="IPR004358">
    <property type="entry name" value="Sig_transdc_His_kin-like_C"/>
</dbReference>
<feature type="domain" description="Histidine kinase" evidence="8">
    <location>
        <begin position="724"/>
        <end position="943"/>
    </location>
</feature>
<dbReference type="InterPro" id="IPR029016">
    <property type="entry name" value="GAF-like_dom_sf"/>
</dbReference>
<dbReference type="InterPro" id="IPR003594">
    <property type="entry name" value="HATPase_dom"/>
</dbReference>
<reference evidence="10 11" key="1">
    <citation type="submission" date="2016-10" db="EMBL/GenBank/DDBJ databases">
        <title>Marinobacter salinus sp. nov., a moderately halophilic bacterium isolated from a tidal flat environment.</title>
        <authorList>
            <person name="Park S.-J."/>
        </authorList>
    </citation>
    <scope>NUCLEOTIDE SEQUENCE [LARGE SCALE GENOMIC DNA]</scope>
    <source>
        <strain evidence="10 11">Hb8</strain>
    </source>
</reference>
<dbReference type="SUPFAM" id="SSF55874">
    <property type="entry name" value="ATPase domain of HSP90 chaperone/DNA topoisomerase II/histidine kinase"/>
    <property type="match status" value="1"/>
</dbReference>
<dbReference type="Gene3D" id="3.30.450.20">
    <property type="entry name" value="PAS domain"/>
    <property type="match status" value="3"/>
</dbReference>
<evidence type="ECO:0000256" key="3">
    <source>
        <dbReference type="ARBA" id="ARBA00022553"/>
    </source>
</evidence>
<gene>
    <name evidence="10" type="ORF">BKP64_16565</name>
</gene>
<evidence type="ECO:0000256" key="6">
    <source>
        <dbReference type="ARBA" id="ARBA00023012"/>
    </source>
</evidence>
<dbReference type="SMART" id="SM00086">
    <property type="entry name" value="PAC"/>
    <property type="match status" value="3"/>
</dbReference>
<dbReference type="SUPFAM" id="SSF47384">
    <property type="entry name" value="Homodimeric domain of signal transducing histidine kinase"/>
    <property type="match status" value="1"/>
</dbReference>
<dbReference type="PROSITE" id="PS50112">
    <property type="entry name" value="PAS"/>
    <property type="match status" value="1"/>
</dbReference>
<evidence type="ECO:0000256" key="4">
    <source>
        <dbReference type="ARBA" id="ARBA00022679"/>
    </source>
</evidence>
<dbReference type="EMBL" id="CP017715">
    <property type="protein sequence ID" value="AOY89655.1"/>
    <property type="molecule type" value="Genomic_DNA"/>
</dbReference>
<dbReference type="SMART" id="SM00065">
    <property type="entry name" value="GAF"/>
    <property type="match status" value="2"/>
</dbReference>
<dbReference type="EC" id="2.7.13.3" evidence="2"/>
<protein>
    <recommendedName>
        <fullName evidence="2">histidine kinase</fullName>
        <ecNumber evidence="2">2.7.13.3</ecNumber>
    </recommendedName>
</protein>
<dbReference type="FunFam" id="3.30.565.10:FF:000006">
    <property type="entry name" value="Sensor histidine kinase WalK"/>
    <property type="match status" value="1"/>
</dbReference>
<dbReference type="OrthoDB" id="9804645at2"/>
<dbReference type="CDD" id="cd00130">
    <property type="entry name" value="PAS"/>
    <property type="match status" value="3"/>
</dbReference>
<keyword evidence="5" id="KW-0418">Kinase</keyword>
<dbReference type="GO" id="GO:0000155">
    <property type="term" value="F:phosphorelay sensor kinase activity"/>
    <property type="evidence" value="ECO:0007669"/>
    <property type="project" value="InterPro"/>
</dbReference>
<evidence type="ECO:0000256" key="7">
    <source>
        <dbReference type="ARBA" id="ARBA00023136"/>
    </source>
</evidence>
<dbReference type="NCBIfam" id="TIGR00229">
    <property type="entry name" value="sensory_box"/>
    <property type="match status" value="2"/>
</dbReference>
<evidence type="ECO:0000259" key="8">
    <source>
        <dbReference type="PROSITE" id="PS50109"/>
    </source>
</evidence>
<dbReference type="KEGG" id="msq:BKP64_16565"/>
<dbReference type="AlphaFoldDB" id="A0A1D9GQ50"/>
<evidence type="ECO:0000259" key="9">
    <source>
        <dbReference type="PROSITE" id="PS50112"/>
    </source>
</evidence>
<dbReference type="PRINTS" id="PR00344">
    <property type="entry name" value="BCTRLSENSOR"/>
</dbReference>
<keyword evidence="7" id="KW-0472">Membrane</keyword>
<dbReference type="SMART" id="SM00387">
    <property type="entry name" value="HATPase_c"/>
    <property type="match status" value="1"/>
</dbReference>
<dbReference type="CDD" id="cd16922">
    <property type="entry name" value="HATPase_EvgS-ArcB-TorS-like"/>
    <property type="match status" value="1"/>
</dbReference>
<keyword evidence="11" id="KW-1185">Reference proteome</keyword>
<dbReference type="InterPro" id="IPR003661">
    <property type="entry name" value="HisK_dim/P_dom"/>
</dbReference>
<evidence type="ECO:0000256" key="1">
    <source>
        <dbReference type="ARBA" id="ARBA00000085"/>
    </source>
</evidence>
<dbReference type="SUPFAM" id="SSF55785">
    <property type="entry name" value="PYP-like sensor domain (PAS domain)"/>
    <property type="match status" value="3"/>
</dbReference>
<dbReference type="InterPro" id="IPR001610">
    <property type="entry name" value="PAC"/>
</dbReference>
<dbReference type="InterPro" id="IPR005467">
    <property type="entry name" value="His_kinase_dom"/>
</dbReference>
<dbReference type="Gene3D" id="1.10.287.130">
    <property type="match status" value="1"/>
</dbReference>
<dbReference type="RefSeq" id="WP_070972623.1">
    <property type="nucleotide sequence ID" value="NZ_CP017715.1"/>
</dbReference>
<dbReference type="Pfam" id="PF13426">
    <property type="entry name" value="PAS_9"/>
    <property type="match status" value="1"/>
</dbReference>
<dbReference type="Pfam" id="PF00512">
    <property type="entry name" value="HisKA"/>
    <property type="match status" value="1"/>
</dbReference>
<dbReference type="InterPro" id="IPR013655">
    <property type="entry name" value="PAS_fold_3"/>
</dbReference>
<feature type="domain" description="PAS" evidence="9">
    <location>
        <begin position="594"/>
        <end position="665"/>
    </location>
</feature>
<dbReference type="SMART" id="SM00091">
    <property type="entry name" value="PAS"/>
    <property type="match status" value="3"/>
</dbReference>
<keyword evidence="3" id="KW-0597">Phosphoprotein</keyword>
<dbReference type="FunFam" id="1.10.287.130:FF:000001">
    <property type="entry name" value="Two-component sensor histidine kinase"/>
    <property type="match status" value="1"/>
</dbReference>
<dbReference type="Proteomes" id="UP000177445">
    <property type="component" value="Chromosome"/>
</dbReference>
<dbReference type="InterPro" id="IPR000014">
    <property type="entry name" value="PAS"/>
</dbReference>
<evidence type="ECO:0000256" key="2">
    <source>
        <dbReference type="ARBA" id="ARBA00012438"/>
    </source>
</evidence>
<dbReference type="PROSITE" id="PS50109">
    <property type="entry name" value="HIS_KIN"/>
    <property type="match status" value="1"/>
</dbReference>
<sequence length="943" mass="106703">MQTPDFPSHEQARQSALDQAGLLDSSPEERFDRFTRMACKMFNVPIALVSLIDKNRQWFKSCQGLAVPETPRDISFCGHAILHSDLFIIEDTLHDDRFSDNPLVKEAPLIRFYAGAPLHSSDGYRLGTLCLIDRKPRAFSDEDQSLLRELADCVEREINLQAATEFYRDLKQSERRTRAAIDGTRVGTWEWNVQTGNTVFNERWAQICGYRLEELEPVTIQTWLNLAHPEDLPESERLLEAHFAGKIDEYDYRCRMRHKDGHWVWTHDRGRVFEWTSDGKPLKMYGTHADITEEMRNLELIQEQNTALGILNDLAMDPESNDEERIRKALRLGADYLNLPLAIISEITSDVYTILWFDAPAGSGLQQGLSFPLSDTYCSIMVEQNESLAISHMGGSPYRNRPCYDQFGLESYLAAPIQLHDRLFGTLNFSSPSERTGGFSDTEITFVRLLARWVGAVIERKISTQTLSKLVEQTPGMLYQFQLRPDGTSFFPFSSPGIQGIYGVTPEEAQEDAAPAFAKIHPDDLGTVSDSITASAEQLTLWQHQYRVKWHDGGWRWVEGHATPELLADRSIRWHGYITDIDDKKRTELALQESEQELRRLFELSPIGIALTDYRTASFVDFNDALLKPTGYTREELMVTPGGRLIPTENFEEIRNAAITALRETGRFGPIEQEIKRRNGSTYPALIQGVRIFAASGRPLVWTLIEDISERKKIERMKNEFISTVSHELRTPLTSIAGSLGLIAGGALGKLPEQIQRMVTIAARNSDQLKQLIDDLLDMEKLVSGKMTMRLRAQLVSPVIRDTIERLQTYAVDRGITVRFEDRHPECNAVIDHHRLEQALANLLSNAIKFSPECSEVIVATSMNGNHLRIQVSDQGPGIPEAFRPRIFQKFAQADSSDTRKDRGTGLGLAITREIMAQMHGSVGFESVEGQGATFWLETQPAL</sequence>
<dbReference type="CDD" id="cd00082">
    <property type="entry name" value="HisKA"/>
    <property type="match status" value="1"/>
</dbReference>
<accession>A0A1D9GQ50</accession>
<dbReference type="Gene3D" id="3.30.565.10">
    <property type="entry name" value="Histidine kinase-like ATPase, C-terminal domain"/>
    <property type="match status" value="1"/>
</dbReference>
<comment type="catalytic activity">
    <reaction evidence="1">
        <text>ATP + protein L-histidine = ADP + protein N-phospho-L-histidine.</text>
        <dbReference type="EC" id="2.7.13.3"/>
    </reaction>
</comment>
<proteinExistence type="predicted"/>
<dbReference type="InterPro" id="IPR035965">
    <property type="entry name" value="PAS-like_dom_sf"/>
</dbReference>
<dbReference type="InterPro" id="IPR003018">
    <property type="entry name" value="GAF"/>
</dbReference>
<evidence type="ECO:0000313" key="11">
    <source>
        <dbReference type="Proteomes" id="UP000177445"/>
    </source>
</evidence>
<evidence type="ECO:0000256" key="5">
    <source>
        <dbReference type="ARBA" id="ARBA00022777"/>
    </source>
</evidence>
<dbReference type="SUPFAM" id="SSF55781">
    <property type="entry name" value="GAF domain-like"/>
    <property type="match status" value="2"/>
</dbReference>
<dbReference type="InterPro" id="IPR036097">
    <property type="entry name" value="HisK_dim/P_sf"/>
</dbReference>
<keyword evidence="4" id="KW-0808">Transferase</keyword>
<dbReference type="Gene3D" id="3.30.450.40">
    <property type="match status" value="2"/>
</dbReference>